<dbReference type="GO" id="GO:0032259">
    <property type="term" value="P:methylation"/>
    <property type="evidence" value="ECO:0007669"/>
    <property type="project" value="UniProtKB-KW"/>
</dbReference>
<dbReference type="Proteomes" id="UP000051260">
    <property type="component" value="Unassembled WGS sequence"/>
</dbReference>
<dbReference type="OrthoDB" id="8153637at2"/>
<dbReference type="PANTHER" id="PTHR43591">
    <property type="entry name" value="METHYLTRANSFERASE"/>
    <property type="match status" value="1"/>
</dbReference>
<accession>A0A0N7MB20</accession>
<keyword evidence="2" id="KW-0489">Methyltransferase</keyword>
<keyword evidence="3" id="KW-1185">Reference proteome</keyword>
<dbReference type="EMBL" id="CYUD01000029">
    <property type="protein sequence ID" value="CUK20683.1"/>
    <property type="molecule type" value="Genomic_DNA"/>
</dbReference>
<proteinExistence type="predicted"/>
<dbReference type="Gene3D" id="3.40.50.150">
    <property type="entry name" value="Vaccinia Virus protein VP39"/>
    <property type="match status" value="1"/>
</dbReference>
<dbReference type="EC" id="2.1.1.163" evidence="2"/>
<dbReference type="GO" id="GO:0043770">
    <property type="term" value="F:demethylmenaquinone methyltransferase activity"/>
    <property type="evidence" value="ECO:0007669"/>
    <property type="project" value="UniProtKB-EC"/>
</dbReference>
<evidence type="ECO:0000313" key="2">
    <source>
        <dbReference type="EMBL" id="CUK20683.1"/>
    </source>
</evidence>
<evidence type="ECO:0000313" key="3">
    <source>
        <dbReference type="Proteomes" id="UP000051260"/>
    </source>
</evidence>
<keyword evidence="2" id="KW-0808">Transferase</keyword>
<dbReference type="STRING" id="1715692.RUE5091_04544"/>
<sequence>MLYEDFAAAEKSGWAEESKADAYVDLFAPISDQLVPSLSEATRAAHSGVILDLCCGHGNASEALVDAGAEVTGLDFSPAMLARAQNRVPGASFVEGDAADLPFGDSSFDAVVCNVGFGHLPDPDAVLSEISRVLRPDGVAALTSWREPEFSASFQIVFGAVKAHGDPGLAPPAPDFHLFSKREDARRALDTAGLRNPRFTDIDSAFRFNDPSGFADVFENATVRAAMLISSQSKAARIAIREAMTTRVANEFGDGQGGWRVPFPATMVTANA</sequence>
<dbReference type="CDD" id="cd02440">
    <property type="entry name" value="AdoMet_MTases"/>
    <property type="match status" value="1"/>
</dbReference>
<dbReference type="InterPro" id="IPR013216">
    <property type="entry name" value="Methyltransf_11"/>
</dbReference>
<dbReference type="PANTHER" id="PTHR43591:SF24">
    <property type="entry name" value="2-METHOXY-6-POLYPRENYL-1,4-BENZOQUINOL METHYLASE, MITOCHONDRIAL"/>
    <property type="match status" value="1"/>
</dbReference>
<feature type="domain" description="Methyltransferase type 11" evidence="1">
    <location>
        <begin position="51"/>
        <end position="141"/>
    </location>
</feature>
<dbReference type="Pfam" id="PF08241">
    <property type="entry name" value="Methyltransf_11"/>
    <property type="match status" value="1"/>
</dbReference>
<gene>
    <name evidence="2" type="primary">ubiE_9</name>
    <name evidence="2" type="ORF">RUE5091_04544</name>
</gene>
<organism evidence="2 3">
    <name type="scientific">Ruegeria denitrificans</name>
    <dbReference type="NCBI Taxonomy" id="1715692"/>
    <lineage>
        <taxon>Bacteria</taxon>
        <taxon>Pseudomonadati</taxon>
        <taxon>Pseudomonadota</taxon>
        <taxon>Alphaproteobacteria</taxon>
        <taxon>Rhodobacterales</taxon>
        <taxon>Roseobacteraceae</taxon>
        <taxon>Ruegeria</taxon>
    </lineage>
</organism>
<protein>
    <submittedName>
        <fullName evidence="2">Demethylmenaquinone methyltransferase</fullName>
        <ecNumber evidence="2">2.1.1.163</ecNumber>
    </submittedName>
</protein>
<name>A0A0N7MB20_9RHOB</name>
<dbReference type="AlphaFoldDB" id="A0A0N7MB20"/>
<reference evidence="3" key="1">
    <citation type="submission" date="2015-09" db="EMBL/GenBank/DDBJ databases">
        <authorList>
            <person name="Rodrigo-Torres L."/>
            <person name="Arahal D.R."/>
        </authorList>
    </citation>
    <scope>NUCLEOTIDE SEQUENCE [LARGE SCALE GENOMIC DNA]</scope>
    <source>
        <strain evidence="3">CECT 5091</strain>
    </source>
</reference>
<dbReference type="RefSeq" id="WP_058284140.1">
    <property type="nucleotide sequence ID" value="NZ_CYUD01000029.1"/>
</dbReference>
<evidence type="ECO:0000259" key="1">
    <source>
        <dbReference type="Pfam" id="PF08241"/>
    </source>
</evidence>
<dbReference type="GO" id="GO:0008757">
    <property type="term" value="F:S-adenosylmethionine-dependent methyltransferase activity"/>
    <property type="evidence" value="ECO:0007669"/>
    <property type="project" value="InterPro"/>
</dbReference>
<dbReference type="SUPFAM" id="SSF53335">
    <property type="entry name" value="S-adenosyl-L-methionine-dependent methyltransferases"/>
    <property type="match status" value="1"/>
</dbReference>
<dbReference type="InterPro" id="IPR029063">
    <property type="entry name" value="SAM-dependent_MTases_sf"/>
</dbReference>